<accession>A0ABP6T1V5</accession>
<feature type="transmembrane region" description="Helical" evidence="1">
    <location>
        <begin position="169"/>
        <end position="187"/>
    </location>
</feature>
<feature type="transmembrane region" description="Helical" evidence="1">
    <location>
        <begin position="199"/>
        <end position="217"/>
    </location>
</feature>
<evidence type="ECO:0000313" key="2">
    <source>
        <dbReference type="EMBL" id="GAA3390473.1"/>
    </source>
</evidence>
<evidence type="ECO:0000313" key="3">
    <source>
        <dbReference type="Proteomes" id="UP001501676"/>
    </source>
</evidence>
<reference evidence="3" key="1">
    <citation type="journal article" date="2019" name="Int. J. Syst. Evol. Microbiol.">
        <title>The Global Catalogue of Microorganisms (GCM) 10K type strain sequencing project: providing services to taxonomists for standard genome sequencing and annotation.</title>
        <authorList>
            <consortium name="The Broad Institute Genomics Platform"/>
            <consortium name="The Broad Institute Genome Sequencing Center for Infectious Disease"/>
            <person name="Wu L."/>
            <person name="Ma J."/>
        </authorList>
    </citation>
    <scope>NUCLEOTIDE SEQUENCE [LARGE SCALE GENOMIC DNA]</scope>
    <source>
        <strain evidence="3">JCM 9458</strain>
    </source>
</reference>
<comment type="caution">
    <text evidence="2">The sequence shown here is derived from an EMBL/GenBank/DDBJ whole genome shotgun (WGS) entry which is preliminary data.</text>
</comment>
<proteinExistence type="predicted"/>
<protein>
    <recommendedName>
        <fullName evidence="4">DUF3592 domain-containing protein</fullName>
    </recommendedName>
</protein>
<dbReference type="Proteomes" id="UP001501676">
    <property type="component" value="Unassembled WGS sequence"/>
</dbReference>
<dbReference type="EMBL" id="BAAAYN010000029">
    <property type="protein sequence ID" value="GAA3390473.1"/>
    <property type="molecule type" value="Genomic_DNA"/>
</dbReference>
<feature type="transmembrane region" description="Helical" evidence="1">
    <location>
        <begin position="38"/>
        <end position="56"/>
    </location>
</feature>
<keyword evidence="3" id="KW-1185">Reference proteome</keyword>
<feature type="transmembrane region" description="Helical" evidence="1">
    <location>
        <begin position="229"/>
        <end position="251"/>
    </location>
</feature>
<organism evidence="2 3">
    <name type="scientific">Cryptosporangium minutisporangium</name>
    <dbReference type="NCBI Taxonomy" id="113569"/>
    <lineage>
        <taxon>Bacteria</taxon>
        <taxon>Bacillati</taxon>
        <taxon>Actinomycetota</taxon>
        <taxon>Actinomycetes</taxon>
        <taxon>Cryptosporangiales</taxon>
        <taxon>Cryptosporangiaceae</taxon>
        <taxon>Cryptosporangium</taxon>
    </lineage>
</organism>
<keyword evidence="1" id="KW-0812">Transmembrane</keyword>
<keyword evidence="1" id="KW-1133">Transmembrane helix</keyword>
<dbReference type="RefSeq" id="WP_345730109.1">
    <property type="nucleotide sequence ID" value="NZ_BAAAYN010000029.1"/>
</dbReference>
<name>A0ABP6T1V5_9ACTN</name>
<evidence type="ECO:0000256" key="1">
    <source>
        <dbReference type="SAM" id="Phobius"/>
    </source>
</evidence>
<evidence type="ECO:0008006" key="4">
    <source>
        <dbReference type="Google" id="ProtNLM"/>
    </source>
</evidence>
<keyword evidence="1" id="KW-0472">Membrane</keyword>
<sequence length="257" mass="28299">MGVRHSSPSQLRWFAWPWDRDAATQYDRHIEAGPLGRAVLAALGVALVALGMYSAADLYDTTAAYRRATNCAAGGEECLPVERGRVLAADVRRHEGFGDDPDSTSYTVDVRRVDNTVETHTVGKSFYRAVEVGSEVELRVWQGQIIRLRAGDEVESFTPKVMGLLVPRWYTAWLGLGLALWATVTPAPTVRFAWVFGRLFLWTWIGLAPFIAAWGTVLNGTVPSTPMGWIASVALFALLFVVPGIVGLRMLHRRANA</sequence>
<gene>
    <name evidence="2" type="ORF">GCM10020369_44550</name>
</gene>